<dbReference type="Proteomes" id="UP001598138">
    <property type="component" value="Unassembled WGS sequence"/>
</dbReference>
<evidence type="ECO:0000313" key="1">
    <source>
        <dbReference type="EMBL" id="MFD3394458.1"/>
    </source>
</evidence>
<evidence type="ECO:0000313" key="2">
    <source>
        <dbReference type="Proteomes" id="UP001598138"/>
    </source>
</evidence>
<keyword evidence="2" id="KW-1185">Reference proteome</keyword>
<sequence>MKYISLLKVLPLIVVLITSFSQAQNYKIQLGSSITTFNYTQANGVKANYLRPSSGSHFGIIFSEAVLDTSKNLANTSKRSIYFSQHPTISKILSTFQYDLGINYLQMNAVGDLQKIHFAYHSDFIGTQAGFGIEIPIKLGISIAGTGQLGIFKMINGNQLISNQYFPLVNNPQFNTFQFFMGYRGEISKKLNDKTSAFIAYQKIQTTHADKIGEATLNFVPTSFLIGLKFLK</sequence>
<reference evidence="1 2" key="1">
    <citation type="submission" date="2024-03" db="EMBL/GenBank/DDBJ databases">
        <title>Aquirufa genome sequencing.</title>
        <authorList>
            <person name="Pitt A."/>
            <person name="Hahn M.W."/>
        </authorList>
    </citation>
    <scope>NUCLEOTIDE SEQUENCE [LARGE SCALE GENOMIC DNA]</scope>
    <source>
        <strain evidence="1 2">OSTEICH-129V</strain>
    </source>
</reference>
<protein>
    <recommendedName>
        <fullName evidence="3">Outer membrane protein beta-barrel domain-containing protein</fullName>
    </recommendedName>
</protein>
<organism evidence="1 2">
    <name type="scientific">Aquirufa avitistagni</name>
    <dbReference type="NCBI Taxonomy" id="3104728"/>
    <lineage>
        <taxon>Bacteria</taxon>
        <taxon>Pseudomonadati</taxon>
        <taxon>Bacteroidota</taxon>
        <taxon>Cytophagia</taxon>
        <taxon>Cytophagales</taxon>
        <taxon>Flectobacillaceae</taxon>
        <taxon>Aquirufa</taxon>
    </lineage>
</organism>
<evidence type="ECO:0008006" key="3">
    <source>
        <dbReference type="Google" id="ProtNLM"/>
    </source>
</evidence>
<name>A0ABW6DG40_9BACT</name>
<dbReference type="RefSeq" id="WP_377983340.1">
    <property type="nucleotide sequence ID" value="NZ_JBBKXZ010000002.1"/>
</dbReference>
<comment type="caution">
    <text evidence="1">The sequence shown here is derived from an EMBL/GenBank/DDBJ whole genome shotgun (WGS) entry which is preliminary data.</text>
</comment>
<gene>
    <name evidence="1" type="ORF">U0R10_07495</name>
</gene>
<accession>A0ABW6DG40</accession>
<proteinExistence type="predicted"/>
<dbReference type="EMBL" id="JBBKXZ010000002">
    <property type="protein sequence ID" value="MFD3394458.1"/>
    <property type="molecule type" value="Genomic_DNA"/>
</dbReference>